<organism evidence="2 3">
    <name type="scientific">Microbispora corallina</name>
    <dbReference type="NCBI Taxonomy" id="83302"/>
    <lineage>
        <taxon>Bacteria</taxon>
        <taxon>Bacillati</taxon>
        <taxon>Actinomycetota</taxon>
        <taxon>Actinomycetes</taxon>
        <taxon>Streptosporangiales</taxon>
        <taxon>Streptosporangiaceae</taxon>
        <taxon>Microbispora</taxon>
    </lineage>
</organism>
<protein>
    <submittedName>
        <fullName evidence="2">Uncharacterized protein</fullName>
    </submittedName>
</protein>
<name>A0ABQ4G1K3_9ACTN</name>
<sequence>MSSDDVRTDMLAGLSVRVCGQDKLDCNPAREGGLAGGAVMLRIPLADPARETGQATQPGPVKGADVRP</sequence>
<evidence type="ECO:0000256" key="1">
    <source>
        <dbReference type="SAM" id="MobiDB-lite"/>
    </source>
</evidence>
<keyword evidence="3" id="KW-1185">Reference proteome</keyword>
<proteinExistence type="predicted"/>
<dbReference type="EMBL" id="BOOC01000018">
    <property type="protein sequence ID" value="GIH40951.1"/>
    <property type="molecule type" value="Genomic_DNA"/>
</dbReference>
<comment type="caution">
    <text evidence="2">The sequence shown here is derived from an EMBL/GenBank/DDBJ whole genome shotgun (WGS) entry which is preliminary data.</text>
</comment>
<gene>
    <name evidence="2" type="ORF">Mco01_39510</name>
</gene>
<feature type="region of interest" description="Disordered" evidence="1">
    <location>
        <begin position="46"/>
        <end position="68"/>
    </location>
</feature>
<dbReference type="Proteomes" id="UP000603904">
    <property type="component" value="Unassembled WGS sequence"/>
</dbReference>
<reference evidence="2 3" key="1">
    <citation type="submission" date="2021-01" db="EMBL/GenBank/DDBJ databases">
        <title>Whole genome shotgun sequence of Microbispora corallina NBRC 16416.</title>
        <authorList>
            <person name="Komaki H."/>
            <person name="Tamura T."/>
        </authorList>
    </citation>
    <scope>NUCLEOTIDE SEQUENCE [LARGE SCALE GENOMIC DNA]</scope>
    <source>
        <strain evidence="2 3">NBRC 16416</strain>
    </source>
</reference>
<evidence type="ECO:0000313" key="3">
    <source>
        <dbReference type="Proteomes" id="UP000603904"/>
    </source>
</evidence>
<accession>A0ABQ4G1K3</accession>
<evidence type="ECO:0000313" key="2">
    <source>
        <dbReference type="EMBL" id="GIH40951.1"/>
    </source>
</evidence>